<evidence type="ECO:0000256" key="2">
    <source>
        <dbReference type="SAM" id="Phobius"/>
    </source>
</evidence>
<organism evidence="3 4">
    <name type="scientific">Mycena rosella</name>
    <name type="common">Pink bonnet</name>
    <name type="synonym">Agaricus rosellus</name>
    <dbReference type="NCBI Taxonomy" id="1033263"/>
    <lineage>
        <taxon>Eukaryota</taxon>
        <taxon>Fungi</taxon>
        <taxon>Dikarya</taxon>
        <taxon>Basidiomycota</taxon>
        <taxon>Agaricomycotina</taxon>
        <taxon>Agaricomycetes</taxon>
        <taxon>Agaricomycetidae</taxon>
        <taxon>Agaricales</taxon>
        <taxon>Marasmiineae</taxon>
        <taxon>Mycenaceae</taxon>
        <taxon>Mycena</taxon>
    </lineage>
</organism>
<keyword evidence="2" id="KW-1133">Transmembrane helix</keyword>
<dbReference type="Proteomes" id="UP001221757">
    <property type="component" value="Unassembled WGS sequence"/>
</dbReference>
<keyword evidence="2" id="KW-0812">Transmembrane</keyword>
<sequence length="426" mass="46354">MHASAAHAIKLLTPTRPTIDYSPSPIAPTHVAAYPEPHNRAIHRARLTPASPAINASPHQPLRTPPPPTLYLVFGGSASGTARSSSCCRADVHIWLVSHFAPRSSETLTNDLYELVITCTLYSLHRIITFRSRLLFKSGLGYVEGDESPRAPLSPKLSPIPDFPTPARSTRCVFYVEWRVFSFYGILDVHQLSVRYRFREMGESAAREIFTSSSAYELSAAERAGSSATWSLIPSQSQISSLTSLGSKISTPLRRKETSSTSAPPTSSSIPTPSTTDVPQPPGNHVTVAAIAGSVVGTVLLLLGLAVFFVRRCRLAARNNVLRPFSARVESALLELGPEEGAEHTRPEPLILYDKSINRPGGTMDSAPSGDSASALLTATEAALVTMAEEMRLLYGQVQRIELDRQRLGLWATEDSEERPPEYATR</sequence>
<gene>
    <name evidence="3" type="ORF">B0H17DRAFT_1141566</name>
</gene>
<reference evidence="3" key="1">
    <citation type="submission" date="2023-03" db="EMBL/GenBank/DDBJ databases">
        <title>Massive genome expansion in bonnet fungi (Mycena s.s.) driven by repeated elements and novel gene families across ecological guilds.</title>
        <authorList>
            <consortium name="Lawrence Berkeley National Laboratory"/>
            <person name="Harder C.B."/>
            <person name="Miyauchi S."/>
            <person name="Viragh M."/>
            <person name="Kuo A."/>
            <person name="Thoen E."/>
            <person name="Andreopoulos B."/>
            <person name="Lu D."/>
            <person name="Skrede I."/>
            <person name="Drula E."/>
            <person name="Henrissat B."/>
            <person name="Morin E."/>
            <person name="Kohler A."/>
            <person name="Barry K."/>
            <person name="LaButti K."/>
            <person name="Morin E."/>
            <person name="Salamov A."/>
            <person name="Lipzen A."/>
            <person name="Mereny Z."/>
            <person name="Hegedus B."/>
            <person name="Baldrian P."/>
            <person name="Stursova M."/>
            <person name="Weitz H."/>
            <person name="Taylor A."/>
            <person name="Grigoriev I.V."/>
            <person name="Nagy L.G."/>
            <person name="Martin F."/>
            <person name="Kauserud H."/>
        </authorList>
    </citation>
    <scope>NUCLEOTIDE SEQUENCE</scope>
    <source>
        <strain evidence="3">CBHHK067</strain>
    </source>
</reference>
<comment type="caution">
    <text evidence="3">The sequence shown here is derived from an EMBL/GenBank/DDBJ whole genome shotgun (WGS) entry which is preliminary data.</text>
</comment>
<feature type="compositionally biased region" description="Low complexity" evidence="1">
    <location>
        <begin position="259"/>
        <end position="276"/>
    </location>
</feature>
<evidence type="ECO:0000256" key="1">
    <source>
        <dbReference type="SAM" id="MobiDB-lite"/>
    </source>
</evidence>
<accession>A0AAD7D2Z8</accession>
<name>A0AAD7D2Z8_MYCRO</name>
<evidence type="ECO:0000313" key="3">
    <source>
        <dbReference type="EMBL" id="KAJ7671124.1"/>
    </source>
</evidence>
<feature type="transmembrane region" description="Helical" evidence="2">
    <location>
        <begin position="288"/>
        <end position="310"/>
    </location>
</feature>
<protein>
    <submittedName>
        <fullName evidence="3">Uncharacterized protein</fullName>
    </submittedName>
</protein>
<keyword evidence="2" id="KW-0472">Membrane</keyword>
<dbReference type="EMBL" id="JARKIE010000175">
    <property type="protein sequence ID" value="KAJ7671124.1"/>
    <property type="molecule type" value="Genomic_DNA"/>
</dbReference>
<evidence type="ECO:0000313" key="4">
    <source>
        <dbReference type="Proteomes" id="UP001221757"/>
    </source>
</evidence>
<dbReference type="AlphaFoldDB" id="A0AAD7D2Z8"/>
<feature type="region of interest" description="Disordered" evidence="1">
    <location>
        <begin position="248"/>
        <end position="281"/>
    </location>
</feature>
<keyword evidence="4" id="KW-1185">Reference proteome</keyword>
<proteinExistence type="predicted"/>